<protein>
    <submittedName>
        <fullName evidence="1">Uncharacterized protein</fullName>
    </submittedName>
</protein>
<dbReference type="Gene3D" id="2.60.120.40">
    <property type="match status" value="1"/>
</dbReference>
<keyword evidence="2" id="KW-1185">Reference proteome</keyword>
<sequence>MKEEFNDCNKNYNHLLKSLCNILKERSNKESSYATFLQTEWVSVGLNEYFPFNITDIYNEDIFLVNPTTIKVNKSGVYHIIYKIPVNIEDKKDHLEQSIGLYINNVLQKNIQRTFGVIDPDYKNCMSIIGDDIIYIPENTLLQLKNNGFSNKSKNINSYNKEGSSASINIVKIG</sequence>
<dbReference type="STRING" id="1577792.QX51_17000"/>
<reference evidence="1 2" key="1">
    <citation type="submission" date="2014-12" db="EMBL/GenBank/DDBJ databases">
        <title>Draft genome sequence of Terrisporobacter sp. 08-306576, isolated from the blood culture of a bacteremia patient.</title>
        <authorList>
            <person name="Lund L.C."/>
            <person name="Sydenham T.V."/>
            <person name="Hogh S.V."/>
            <person name="Skov M.N."/>
            <person name="Kemp M."/>
            <person name="Justesen U.S."/>
        </authorList>
    </citation>
    <scope>NUCLEOTIDE SEQUENCE [LARGE SCALE GENOMIC DNA]</scope>
    <source>
        <strain evidence="1 2">08-306576</strain>
    </source>
</reference>
<dbReference type="InterPro" id="IPR008983">
    <property type="entry name" value="Tumour_necrosis_fac-like_dom"/>
</dbReference>
<dbReference type="AlphaFoldDB" id="A0A0B3VSQ9"/>
<evidence type="ECO:0000313" key="2">
    <source>
        <dbReference type="Proteomes" id="UP000031189"/>
    </source>
</evidence>
<dbReference type="EMBL" id="JWHR01000137">
    <property type="protein sequence ID" value="KHS55858.1"/>
    <property type="molecule type" value="Genomic_DNA"/>
</dbReference>
<proteinExistence type="predicted"/>
<comment type="caution">
    <text evidence="1">The sequence shown here is derived from an EMBL/GenBank/DDBJ whole genome shotgun (WGS) entry which is preliminary data.</text>
</comment>
<accession>A0A0B3VSQ9</accession>
<dbReference type="RefSeq" id="WP_039681096.1">
    <property type="nucleotide sequence ID" value="NZ_JAXECK010000009.1"/>
</dbReference>
<name>A0A0B3VSQ9_9FIRM</name>
<dbReference type="Proteomes" id="UP000031189">
    <property type="component" value="Unassembled WGS sequence"/>
</dbReference>
<gene>
    <name evidence="1" type="ORF">QX51_17000</name>
</gene>
<organism evidence="1 2">
    <name type="scientific">Terrisporobacter othiniensis</name>
    <dbReference type="NCBI Taxonomy" id="1577792"/>
    <lineage>
        <taxon>Bacteria</taxon>
        <taxon>Bacillati</taxon>
        <taxon>Bacillota</taxon>
        <taxon>Clostridia</taxon>
        <taxon>Peptostreptococcales</taxon>
        <taxon>Peptostreptococcaceae</taxon>
        <taxon>Terrisporobacter</taxon>
    </lineage>
</organism>
<dbReference type="OrthoDB" id="1756922at2"/>
<evidence type="ECO:0000313" key="1">
    <source>
        <dbReference type="EMBL" id="KHS55858.1"/>
    </source>
</evidence>